<protein>
    <submittedName>
        <fullName evidence="1">Uncharacterized protein</fullName>
    </submittedName>
</protein>
<evidence type="ECO:0000313" key="2">
    <source>
        <dbReference type="Proteomes" id="UP000647424"/>
    </source>
</evidence>
<evidence type="ECO:0000313" key="1">
    <source>
        <dbReference type="EMBL" id="MBD8051798.1"/>
    </source>
</evidence>
<keyword evidence="2" id="KW-1185">Reference proteome</keyword>
<reference evidence="1" key="1">
    <citation type="submission" date="2020-09" db="EMBL/GenBank/DDBJ databases">
        <title>Genome seq and assembly of Limnohabitants sp.</title>
        <authorList>
            <person name="Chhetri G."/>
        </authorList>
    </citation>
    <scope>NUCLEOTIDE SEQUENCE</scope>
    <source>
        <strain evidence="1">JUR4</strain>
    </source>
</reference>
<dbReference type="RefSeq" id="WP_191820292.1">
    <property type="nucleotide sequence ID" value="NZ_JACYFT010000004.1"/>
</dbReference>
<dbReference type="EMBL" id="JACYFT010000004">
    <property type="protein sequence ID" value="MBD8051798.1"/>
    <property type="molecule type" value="Genomic_DNA"/>
</dbReference>
<organism evidence="1 2">
    <name type="scientific">Limnohabitans radicicola</name>
    <dbReference type="NCBI Taxonomy" id="2771427"/>
    <lineage>
        <taxon>Bacteria</taxon>
        <taxon>Pseudomonadati</taxon>
        <taxon>Pseudomonadota</taxon>
        <taxon>Betaproteobacteria</taxon>
        <taxon>Burkholderiales</taxon>
        <taxon>Comamonadaceae</taxon>
        <taxon>Limnohabitans</taxon>
    </lineage>
</organism>
<dbReference type="Proteomes" id="UP000647424">
    <property type="component" value="Unassembled WGS sequence"/>
</dbReference>
<proteinExistence type="predicted"/>
<name>A0A927FJL7_9BURK</name>
<sequence>MPGLKHSSFCIELLRRVAEEAAADFSGVGFICYSDLSSLPHLALSVPQDSIHSLPIFGVNAIGAFLAKASRASSLLHDGFHLVAAQGFALTHVCRFIAPAIPPDQSGLQLTAGARHMSAQLASRAHGIEAAALMAKDGTGVVYECGIKIFEEQLR</sequence>
<dbReference type="AlphaFoldDB" id="A0A927FJL7"/>
<accession>A0A927FJL7</accession>
<gene>
    <name evidence="1" type="ORF">IC609_14730</name>
</gene>
<comment type="caution">
    <text evidence="1">The sequence shown here is derived from an EMBL/GenBank/DDBJ whole genome shotgun (WGS) entry which is preliminary data.</text>
</comment>